<accession>A0A0L0HPR5</accession>
<gene>
    <name evidence="1" type="ORF">SPPG_01875</name>
</gene>
<dbReference type="AlphaFoldDB" id="A0A0L0HPR5"/>
<dbReference type="OrthoDB" id="10497183at2759"/>
<dbReference type="RefSeq" id="XP_016610833.1">
    <property type="nucleotide sequence ID" value="XM_016750186.1"/>
</dbReference>
<proteinExistence type="predicted"/>
<dbReference type="Proteomes" id="UP000053201">
    <property type="component" value="Unassembled WGS sequence"/>
</dbReference>
<dbReference type="GeneID" id="27685509"/>
<name>A0A0L0HPR5_SPIPD</name>
<reference evidence="1 2" key="1">
    <citation type="submission" date="2009-08" db="EMBL/GenBank/DDBJ databases">
        <title>The Genome Sequence of Spizellomyces punctatus strain DAOM BR117.</title>
        <authorList>
            <consortium name="The Broad Institute Genome Sequencing Platform"/>
            <person name="Russ C."/>
            <person name="Cuomo C."/>
            <person name="Shea T."/>
            <person name="Young S.K."/>
            <person name="Zeng Q."/>
            <person name="Koehrsen M."/>
            <person name="Haas B."/>
            <person name="Borodovsky M."/>
            <person name="Guigo R."/>
            <person name="Alvarado L."/>
            <person name="Berlin A."/>
            <person name="Bochicchio J."/>
            <person name="Borenstein D."/>
            <person name="Chapman S."/>
            <person name="Chen Z."/>
            <person name="Engels R."/>
            <person name="Freedman E."/>
            <person name="Gellesch M."/>
            <person name="Goldberg J."/>
            <person name="Griggs A."/>
            <person name="Gujja S."/>
            <person name="Heiman D."/>
            <person name="Hepburn T."/>
            <person name="Howarth C."/>
            <person name="Jen D."/>
            <person name="Larson L."/>
            <person name="Lewis B."/>
            <person name="Mehta T."/>
            <person name="Park D."/>
            <person name="Pearson M."/>
            <person name="Roberts A."/>
            <person name="Saif S."/>
            <person name="Shenoy N."/>
            <person name="Sisk P."/>
            <person name="Stolte C."/>
            <person name="Sykes S."/>
            <person name="Thomson T."/>
            <person name="Walk T."/>
            <person name="White J."/>
            <person name="Yandava C."/>
            <person name="Burger G."/>
            <person name="Gray M.W."/>
            <person name="Holland P.W.H."/>
            <person name="King N."/>
            <person name="Lang F.B.F."/>
            <person name="Roger A.J."/>
            <person name="Ruiz-Trillo I."/>
            <person name="Lander E."/>
            <person name="Nusbaum C."/>
        </authorList>
    </citation>
    <scope>NUCLEOTIDE SEQUENCE [LARGE SCALE GENOMIC DNA]</scope>
    <source>
        <strain evidence="1 2">DAOM BR117</strain>
    </source>
</reference>
<dbReference type="VEuPathDB" id="FungiDB:SPPG_01875"/>
<protein>
    <submittedName>
        <fullName evidence="1">Uncharacterized protein</fullName>
    </submittedName>
</protein>
<sequence>MEAFANEAPGMTFRSWERDDFEDIYEDIPFLRRHCIIPLPSTDDCLLLLDESGRFLMYILDMSVVYLVGNNLEEGWRRFLEGSQGRWSLVLNRMDSDTGCLLNDAAGMNVGITTLVLTPSHYPTDAEVMAHVAESIQEMPFVSEKTIATQKACALLESVNLRDYVTISLAVSNTGLVEISGLWKKTNDEEQVQKLLQTYGQNRLGLVGLE</sequence>
<dbReference type="EMBL" id="KQ257452">
    <property type="protein sequence ID" value="KND02794.1"/>
    <property type="molecule type" value="Genomic_DNA"/>
</dbReference>
<dbReference type="InParanoid" id="A0A0L0HPR5"/>
<organism evidence="1 2">
    <name type="scientific">Spizellomyces punctatus (strain DAOM BR117)</name>
    <dbReference type="NCBI Taxonomy" id="645134"/>
    <lineage>
        <taxon>Eukaryota</taxon>
        <taxon>Fungi</taxon>
        <taxon>Fungi incertae sedis</taxon>
        <taxon>Chytridiomycota</taxon>
        <taxon>Chytridiomycota incertae sedis</taxon>
        <taxon>Chytridiomycetes</taxon>
        <taxon>Spizellomycetales</taxon>
        <taxon>Spizellomycetaceae</taxon>
        <taxon>Spizellomyces</taxon>
    </lineage>
</organism>
<keyword evidence="2" id="KW-1185">Reference proteome</keyword>
<evidence type="ECO:0000313" key="2">
    <source>
        <dbReference type="Proteomes" id="UP000053201"/>
    </source>
</evidence>
<evidence type="ECO:0000313" key="1">
    <source>
        <dbReference type="EMBL" id="KND02794.1"/>
    </source>
</evidence>